<dbReference type="EMBL" id="MHKD01000005">
    <property type="protein sequence ID" value="OGY85109.1"/>
    <property type="molecule type" value="Genomic_DNA"/>
</dbReference>
<evidence type="ECO:0000313" key="1">
    <source>
        <dbReference type="EMBL" id="OGY85109.1"/>
    </source>
</evidence>
<proteinExistence type="predicted"/>
<name>A0A1G2B932_9BACT</name>
<reference evidence="1 2" key="1">
    <citation type="journal article" date="2016" name="Nat. Commun.">
        <title>Thousands of microbial genomes shed light on interconnected biogeochemical processes in an aquifer system.</title>
        <authorList>
            <person name="Anantharaman K."/>
            <person name="Brown C.T."/>
            <person name="Hug L.A."/>
            <person name="Sharon I."/>
            <person name="Castelle C.J."/>
            <person name="Probst A.J."/>
            <person name="Thomas B.C."/>
            <person name="Singh A."/>
            <person name="Wilkins M.J."/>
            <person name="Karaoz U."/>
            <person name="Brodie E.L."/>
            <person name="Williams K.H."/>
            <person name="Hubbard S.S."/>
            <person name="Banfield J.F."/>
        </authorList>
    </citation>
    <scope>NUCLEOTIDE SEQUENCE [LARGE SCALE GENOMIC DNA]</scope>
</reference>
<protein>
    <submittedName>
        <fullName evidence="1">Uncharacterized protein</fullName>
    </submittedName>
</protein>
<accession>A0A1G2B932</accession>
<evidence type="ECO:0000313" key="2">
    <source>
        <dbReference type="Proteomes" id="UP000176952"/>
    </source>
</evidence>
<dbReference type="Proteomes" id="UP000176952">
    <property type="component" value="Unassembled WGS sequence"/>
</dbReference>
<gene>
    <name evidence="1" type="ORF">A3F54_01540</name>
</gene>
<dbReference type="AlphaFoldDB" id="A0A1G2B932"/>
<sequence>MRVGQVWCRNMIVSRKFPASFKEPVEMRSRGQRRWCNNMLPRHGRMPEEGEGIFYEVREDGF</sequence>
<comment type="caution">
    <text evidence="1">The sequence shown here is derived from an EMBL/GenBank/DDBJ whole genome shotgun (WGS) entry which is preliminary data.</text>
</comment>
<organism evidence="1 2">
    <name type="scientific">Candidatus Kerfeldbacteria bacterium RIFCSPHIGHO2_12_FULL_48_17</name>
    <dbReference type="NCBI Taxonomy" id="1798542"/>
    <lineage>
        <taxon>Bacteria</taxon>
        <taxon>Candidatus Kerfeldiibacteriota</taxon>
    </lineage>
</organism>